<feature type="signal peptide" evidence="1">
    <location>
        <begin position="1"/>
        <end position="27"/>
    </location>
</feature>
<sequence>MRESCKSILFLLVVAMFTLLLGACSNAGDSLAGTETKDEVNHAEHEIDTSSQAKEGNMNEEFAKIPTDYNPNASENLVTPNTKNSTRVPTSNPVDASIYVSQTIWPATHKESQPNAVILASVDNWQAALAGADLIHHPNNGPVLFINKDAISVQVLNEIKRLNPLGNEHGVQVMILGDVSQNVLDELSSYKIEQVKGENPAQFARNVDKLYAAVSGSFPDSVIIVSSEEKNKLYSIPAINWIAHMPEPILFVTENELPEETKDALRERKDKANIYILGPEAVISQEVEKQLEEYGNIKRIAGHDPVATSIEFAKFKDEKTKFGWGLTEPGHGISFISTETPSLALAAAPFSHLGKHAPMVWLNNGEMQKETYDFLAAIKPTFKEDPTTGPYNHSFIIGDTDSISFKTQGIIDEKLEIVQEDGKGHGGH</sequence>
<dbReference type="PANTHER" id="PTHR30032">
    <property type="entry name" value="N-ACETYLMURAMOYL-L-ALANINE AMIDASE-RELATED"/>
    <property type="match status" value="1"/>
</dbReference>
<dbReference type="Proteomes" id="UP001342826">
    <property type="component" value="Unassembled WGS sequence"/>
</dbReference>
<keyword evidence="3" id="KW-1185">Reference proteome</keyword>
<keyword evidence="1" id="KW-0732">Signal</keyword>
<dbReference type="PANTHER" id="PTHR30032:SF4">
    <property type="entry name" value="AMIDASE ENHANCER"/>
    <property type="match status" value="1"/>
</dbReference>
<name>A0ABU6NXE3_9BACI</name>
<dbReference type="PROSITE" id="PS51257">
    <property type="entry name" value="PROKAR_LIPOPROTEIN"/>
    <property type="match status" value="1"/>
</dbReference>
<evidence type="ECO:0000313" key="3">
    <source>
        <dbReference type="Proteomes" id="UP001342826"/>
    </source>
</evidence>
<comment type="caution">
    <text evidence="2">The sequence shown here is derived from an EMBL/GenBank/DDBJ whole genome shotgun (WGS) entry which is preliminary data.</text>
</comment>
<evidence type="ECO:0000256" key="1">
    <source>
        <dbReference type="SAM" id="SignalP"/>
    </source>
</evidence>
<dbReference type="InterPro" id="IPR007253">
    <property type="entry name" value="Cell_wall-bd_2"/>
</dbReference>
<evidence type="ECO:0000313" key="2">
    <source>
        <dbReference type="EMBL" id="MED4401798.1"/>
    </source>
</evidence>
<dbReference type="Pfam" id="PF04122">
    <property type="entry name" value="CW_binding_2"/>
    <property type="match status" value="1"/>
</dbReference>
<gene>
    <name evidence="2" type="ORF">P9271_10760</name>
</gene>
<feature type="chain" id="PRO_5047298985" evidence="1">
    <location>
        <begin position="28"/>
        <end position="428"/>
    </location>
</feature>
<organism evidence="2 3">
    <name type="scientific">Metabacillus fastidiosus</name>
    <dbReference type="NCBI Taxonomy" id="1458"/>
    <lineage>
        <taxon>Bacteria</taxon>
        <taxon>Bacillati</taxon>
        <taxon>Bacillota</taxon>
        <taxon>Bacilli</taxon>
        <taxon>Bacillales</taxon>
        <taxon>Bacillaceae</taxon>
        <taxon>Metabacillus</taxon>
    </lineage>
</organism>
<reference evidence="2 3" key="1">
    <citation type="submission" date="2023-03" db="EMBL/GenBank/DDBJ databases">
        <title>Bacillus Genome Sequencing.</title>
        <authorList>
            <person name="Dunlap C."/>
        </authorList>
    </citation>
    <scope>NUCLEOTIDE SEQUENCE [LARGE SCALE GENOMIC DNA]</scope>
    <source>
        <strain evidence="2 3">NRS-1717</strain>
    </source>
</reference>
<dbReference type="InterPro" id="IPR051922">
    <property type="entry name" value="Bact_Sporulation_Assoc"/>
</dbReference>
<accession>A0ABU6NXE3</accession>
<protein>
    <submittedName>
        <fullName evidence="2">Cell wall-binding repeat-containing protein</fullName>
    </submittedName>
</protein>
<dbReference type="EMBL" id="JARTFS010000006">
    <property type="protein sequence ID" value="MED4401798.1"/>
    <property type="molecule type" value="Genomic_DNA"/>
</dbReference>
<proteinExistence type="predicted"/>